<gene>
    <name evidence="1" type="ORF">FD26_GL000460</name>
</gene>
<proteinExistence type="predicted"/>
<evidence type="ECO:0000313" key="1">
    <source>
        <dbReference type="EMBL" id="KRK42596.1"/>
    </source>
</evidence>
<evidence type="ECO:0000313" key="2">
    <source>
        <dbReference type="Proteomes" id="UP000050964"/>
    </source>
</evidence>
<dbReference type="AlphaFoldDB" id="A0A837RIT4"/>
<dbReference type="RefSeq" id="WP_156401775.1">
    <property type="nucleotide sequence ID" value="NZ_AZDB01000016.1"/>
</dbReference>
<protein>
    <submittedName>
        <fullName evidence="1">Uncharacterized protein</fullName>
    </submittedName>
</protein>
<sequence length="50" mass="5708">MTDKTSKSEKIDVSTLSKKSQAKLEEIRQKQGLKTIEEAADYLTGFFKQK</sequence>
<dbReference type="EMBL" id="AZDB01000016">
    <property type="protein sequence ID" value="KRK42596.1"/>
    <property type="molecule type" value="Genomic_DNA"/>
</dbReference>
<dbReference type="Proteomes" id="UP000050964">
    <property type="component" value="Unassembled WGS sequence"/>
</dbReference>
<reference evidence="1 2" key="1">
    <citation type="journal article" date="2015" name="Genome Announc.">
        <title>Expanding the biotechnology potential of lactobacilli through comparative genomics of 213 strains and associated genera.</title>
        <authorList>
            <person name="Sun Z."/>
            <person name="Harris H.M."/>
            <person name="McCann A."/>
            <person name="Guo C."/>
            <person name="Argimon S."/>
            <person name="Zhang W."/>
            <person name="Yang X."/>
            <person name="Jeffery I.B."/>
            <person name="Cooney J.C."/>
            <person name="Kagawa T.F."/>
            <person name="Liu W."/>
            <person name="Song Y."/>
            <person name="Salvetti E."/>
            <person name="Wrobel A."/>
            <person name="Rasinkangas P."/>
            <person name="Parkhill J."/>
            <person name="Rea M.C."/>
            <person name="O'Sullivan O."/>
            <person name="Ritari J."/>
            <person name="Douillard F.P."/>
            <person name="Paul Ross R."/>
            <person name="Yang R."/>
            <person name="Briner A.E."/>
            <person name="Felis G.E."/>
            <person name="de Vos W.M."/>
            <person name="Barrangou R."/>
            <person name="Klaenhammer T.R."/>
            <person name="Caufield P.W."/>
            <person name="Cui Y."/>
            <person name="Zhang H."/>
            <person name="O'Toole P.W."/>
        </authorList>
    </citation>
    <scope>NUCLEOTIDE SEQUENCE [LARGE SCALE GENOMIC DNA]</scope>
    <source>
        <strain evidence="1 2">JCM 15951</strain>
    </source>
</reference>
<accession>A0A837RIT4</accession>
<name>A0A837RIT4_9LACO</name>
<comment type="caution">
    <text evidence="1">The sequence shown here is derived from an EMBL/GenBank/DDBJ whole genome shotgun (WGS) entry which is preliminary data.</text>
</comment>
<organism evidence="1 2">
    <name type="scientific">Companilactobacillus crustorum JCM 15951</name>
    <dbReference type="NCBI Taxonomy" id="1423737"/>
    <lineage>
        <taxon>Bacteria</taxon>
        <taxon>Bacillati</taxon>
        <taxon>Bacillota</taxon>
        <taxon>Bacilli</taxon>
        <taxon>Lactobacillales</taxon>
        <taxon>Lactobacillaceae</taxon>
        <taxon>Companilactobacillus</taxon>
    </lineage>
</organism>